<dbReference type="PANTHER" id="PTHR39338:SF7">
    <property type="entry name" value="BLL6692 PROTEIN"/>
    <property type="match status" value="1"/>
</dbReference>
<sequence>MFEAFFVVLKGKGIAVTPGEWLSLQEALDKGLCGCSLSDFYMLSRMLLVKRETDYDRFDLAFGEFFQGIEKGTALSSRLLEWLDKPEMNELLQEKRSEGAFSLERREESAEETEALLEKRLKEQTSEHNGGSYWVGTMGRSSFGNTGASVGGIRVGGKSGHQSAFAVMGERKYKDFRDDRIIDNRQFQQALRRLRQYSSRQDLPRTDLDVEGTIDKTCQNGGFLQVVMEKPRKNAIKLLLLMDSGGTMLPYSQLMNELFQAVSKSNHFKETHFYYFHNCIYGKVYQSPVCDYGDWIDTEWLFRNLKSDTRVVIVGDAAMAPEELYSPSGNYRGPNDGLPGIGWLELMKEHFRKSVWLNPKMAQGNAPWRESETAVKGIFPMFPMTVKGLKEAMEELMQG</sequence>
<reference evidence="1" key="1">
    <citation type="submission" date="2018-08" db="EMBL/GenBank/DDBJ databases">
        <title>A genome reference for cultivated species of the human gut microbiota.</title>
        <authorList>
            <person name="Zou Y."/>
            <person name="Xue W."/>
            <person name="Luo G."/>
        </authorList>
    </citation>
    <scope>NUCLEOTIDE SEQUENCE [LARGE SCALE GENOMIC DNA]</scope>
    <source>
        <strain evidence="1">TF05-5AC</strain>
    </source>
</reference>
<dbReference type="Pfam" id="PF05762">
    <property type="entry name" value="VWA_CoxE"/>
    <property type="match status" value="1"/>
</dbReference>
<dbReference type="Proteomes" id="UP000260812">
    <property type="component" value="Unassembled WGS sequence"/>
</dbReference>
<keyword evidence="2" id="KW-1185">Reference proteome</keyword>
<organism evidence="1 2">
    <name type="scientific">Eisenbergiella massiliensis</name>
    <dbReference type="NCBI Taxonomy" id="1720294"/>
    <lineage>
        <taxon>Bacteria</taxon>
        <taxon>Bacillati</taxon>
        <taxon>Bacillota</taxon>
        <taxon>Clostridia</taxon>
        <taxon>Lachnospirales</taxon>
        <taxon>Lachnospiraceae</taxon>
        <taxon>Eisenbergiella</taxon>
    </lineage>
</organism>
<dbReference type="PANTHER" id="PTHR39338">
    <property type="entry name" value="BLL5662 PROTEIN-RELATED"/>
    <property type="match status" value="1"/>
</dbReference>
<comment type="caution">
    <text evidence="1">The sequence shown here is derived from an EMBL/GenBank/DDBJ whole genome shotgun (WGS) entry which is preliminary data.</text>
</comment>
<dbReference type="InterPro" id="IPR008912">
    <property type="entry name" value="Uncharacterised_CoxE"/>
</dbReference>
<proteinExistence type="predicted"/>
<evidence type="ECO:0000313" key="2">
    <source>
        <dbReference type="Proteomes" id="UP000260812"/>
    </source>
</evidence>
<protein>
    <submittedName>
        <fullName evidence="1">VWA domain-containing protein</fullName>
    </submittedName>
</protein>
<evidence type="ECO:0000313" key="1">
    <source>
        <dbReference type="EMBL" id="RGE57699.1"/>
    </source>
</evidence>
<gene>
    <name evidence="1" type="ORF">DXC51_18550</name>
</gene>
<dbReference type="RefSeq" id="WP_117545151.1">
    <property type="nucleotide sequence ID" value="NZ_JBKUNB010000003.1"/>
</dbReference>
<dbReference type="EMBL" id="QVLV01000014">
    <property type="protein sequence ID" value="RGE57699.1"/>
    <property type="molecule type" value="Genomic_DNA"/>
</dbReference>
<accession>A0A3E3I0D8</accession>
<name>A0A3E3I0D8_9FIRM</name>
<dbReference type="AlphaFoldDB" id="A0A3E3I0D8"/>
<dbReference type="GeneID" id="97988815"/>